<dbReference type="Proteomes" id="UP000663929">
    <property type="component" value="Chromosome"/>
</dbReference>
<dbReference type="RefSeq" id="WP_237379181.1">
    <property type="nucleotide sequence ID" value="NZ_CP071793.1"/>
</dbReference>
<dbReference type="Gene3D" id="1.10.1200.10">
    <property type="entry name" value="ACP-like"/>
    <property type="match status" value="1"/>
</dbReference>
<dbReference type="AlphaFoldDB" id="A0A8A4TJ23"/>
<evidence type="ECO:0000313" key="5">
    <source>
        <dbReference type="EMBL" id="QTD49550.1"/>
    </source>
</evidence>
<dbReference type="GO" id="GO:0016020">
    <property type="term" value="C:membrane"/>
    <property type="evidence" value="ECO:0007669"/>
    <property type="project" value="GOC"/>
</dbReference>
<dbReference type="Pfam" id="PF00550">
    <property type="entry name" value="PP-binding"/>
    <property type="match status" value="1"/>
</dbReference>
<evidence type="ECO:0000256" key="1">
    <source>
        <dbReference type="ARBA" id="ARBA00022450"/>
    </source>
</evidence>
<protein>
    <recommendedName>
        <fullName evidence="3">Acyl carrier protein</fullName>
        <shortName evidence="3">ACP</shortName>
    </recommendedName>
</protein>
<gene>
    <name evidence="3" type="primary">acpP</name>
    <name evidence="5" type="ORF">J3U87_28520</name>
</gene>
<name>A0A8A4TJ23_SULCO</name>
<keyword evidence="6" id="KW-1185">Reference proteome</keyword>
<sequence>MATREEILGQVRHVLVETFELDPGDIVPDAHLYHDLDLDSLDAIDLAVKLGTHTGIKLKEEEMKAIRTVADIVDFVHRNLDPAKSLGN</sequence>
<dbReference type="KEGG" id="scor:J3U87_28520"/>
<dbReference type="HAMAP" id="MF_01217">
    <property type="entry name" value="Acyl_carrier"/>
    <property type="match status" value="1"/>
</dbReference>
<keyword evidence="3" id="KW-0963">Cytoplasm</keyword>
<keyword evidence="3" id="KW-0276">Fatty acid metabolism</keyword>
<dbReference type="EMBL" id="CP071793">
    <property type="protein sequence ID" value="QTD49550.1"/>
    <property type="molecule type" value="Genomic_DNA"/>
</dbReference>
<evidence type="ECO:0000313" key="6">
    <source>
        <dbReference type="Proteomes" id="UP000663929"/>
    </source>
</evidence>
<organism evidence="5 6">
    <name type="scientific">Sulfidibacter corallicola</name>
    <dbReference type="NCBI Taxonomy" id="2818388"/>
    <lineage>
        <taxon>Bacteria</taxon>
        <taxon>Pseudomonadati</taxon>
        <taxon>Acidobacteriota</taxon>
        <taxon>Holophagae</taxon>
        <taxon>Acanthopleuribacterales</taxon>
        <taxon>Acanthopleuribacteraceae</taxon>
        <taxon>Sulfidibacter</taxon>
    </lineage>
</organism>
<dbReference type="GO" id="GO:0009245">
    <property type="term" value="P:lipid A biosynthetic process"/>
    <property type="evidence" value="ECO:0007669"/>
    <property type="project" value="TreeGrafter"/>
</dbReference>
<feature type="domain" description="Carrier" evidence="4">
    <location>
        <begin position="2"/>
        <end position="80"/>
    </location>
</feature>
<keyword evidence="3" id="KW-0443">Lipid metabolism</keyword>
<accession>A0A8A4TJ23</accession>
<dbReference type="PANTHER" id="PTHR20863">
    <property type="entry name" value="ACYL CARRIER PROTEIN"/>
    <property type="match status" value="1"/>
</dbReference>
<comment type="subcellular location">
    <subcellularLocation>
        <location evidence="3">Cytoplasm</location>
    </subcellularLocation>
</comment>
<dbReference type="InterPro" id="IPR009081">
    <property type="entry name" value="PP-bd_ACP"/>
</dbReference>
<dbReference type="GO" id="GO:0005829">
    <property type="term" value="C:cytosol"/>
    <property type="evidence" value="ECO:0007669"/>
    <property type="project" value="TreeGrafter"/>
</dbReference>
<feature type="modified residue" description="O-(pantetheine 4'-phosphoryl)serine" evidence="3">
    <location>
        <position position="40"/>
    </location>
</feature>
<dbReference type="PANTHER" id="PTHR20863:SF69">
    <property type="entry name" value="ACYL CARRIER PROTEIN"/>
    <property type="match status" value="1"/>
</dbReference>
<dbReference type="InterPro" id="IPR036736">
    <property type="entry name" value="ACP-like_sf"/>
</dbReference>
<reference evidence="5" key="1">
    <citation type="submission" date="2021-03" db="EMBL/GenBank/DDBJ databases">
        <title>Acanthopleuribacteraceae sp. M133.</title>
        <authorList>
            <person name="Wang G."/>
        </authorList>
    </citation>
    <scope>NUCLEOTIDE SEQUENCE</scope>
    <source>
        <strain evidence="5">M133</strain>
    </source>
</reference>
<evidence type="ECO:0000256" key="3">
    <source>
        <dbReference type="HAMAP-Rule" id="MF_01217"/>
    </source>
</evidence>
<dbReference type="SUPFAM" id="SSF47336">
    <property type="entry name" value="ACP-like"/>
    <property type="match status" value="1"/>
</dbReference>
<proteinExistence type="inferred from homology"/>
<comment type="pathway">
    <text evidence="3">Lipid metabolism; fatty acid biosynthesis.</text>
</comment>
<keyword evidence="2 3" id="KW-0597">Phosphoprotein</keyword>
<comment type="similarity">
    <text evidence="3">Belongs to the acyl carrier protein (ACP) family.</text>
</comment>
<evidence type="ECO:0000256" key="2">
    <source>
        <dbReference type="ARBA" id="ARBA00022553"/>
    </source>
</evidence>
<dbReference type="GO" id="GO:0000036">
    <property type="term" value="F:acyl carrier activity"/>
    <property type="evidence" value="ECO:0007669"/>
    <property type="project" value="UniProtKB-UniRule"/>
</dbReference>
<comment type="PTM">
    <text evidence="3">4'-phosphopantetheine is transferred from CoA to a specific serine of apo-ACP by AcpS. This modification is essential for activity because fatty acids are bound in thioester linkage to the sulfhydryl of the prosthetic group.</text>
</comment>
<dbReference type="InterPro" id="IPR003231">
    <property type="entry name" value="ACP"/>
</dbReference>
<comment type="function">
    <text evidence="3">Carrier of the growing fatty acid chain in fatty acid biosynthesis.</text>
</comment>
<keyword evidence="3" id="KW-0444">Lipid biosynthesis</keyword>
<evidence type="ECO:0000259" key="4">
    <source>
        <dbReference type="PROSITE" id="PS50075"/>
    </source>
</evidence>
<keyword evidence="1 3" id="KW-0596">Phosphopantetheine</keyword>
<dbReference type="NCBIfam" id="NF003757">
    <property type="entry name" value="PRK05350.1"/>
    <property type="match status" value="1"/>
</dbReference>
<dbReference type="GO" id="GO:0000035">
    <property type="term" value="F:acyl binding"/>
    <property type="evidence" value="ECO:0007669"/>
    <property type="project" value="TreeGrafter"/>
</dbReference>
<dbReference type="PROSITE" id="PS50075">
    <property type="entry name" value="CARRIER"/>
    <property type="match status" value="1"/>
</dbReference>
<dbReference type="UniPathway" id="UPA00094"/>
<keyword evidence="3" id="KW-0275">Fatty acid biosynthesis</keyword>